<reference evidence="3 4" key="1">
    <citation type="submission" date="2019-02" db="EMBL/GenBank/DDBJ databases">
        <title>Deep-cultivation of Planctomycetes and their phenomic and genomic characterization uncovers novel biology.</title>
        <authorList>
            <person name="Wiegand S."/>
            <person name="Jogler M."/>
            <person name="Boedeker C."/>
            <person name="Pinto D."/>
            <person name="Vollmers J."/>
            <person name="Rivas-Marin E."/>
            <person name="Kohn T."/>
            <person name="Peeters S.H."/>
            <person name="Heuer A."/>
            <person name="Rast P."/>
            <person name="Oberbeckmann S."/>
            <person name="Bunk B."/>
            <person name="Jeske O."/>
            <person name="Meyerdierks A."/>
            <person name="Storesund J.E."/>
            <person name="Kallscheuer N."/>
            <person name="Luecker S."/>
            <person name="Lage O.M."/>
            <person name="Pohl T."/>
            <person name="Merkel B.J."/>
            <person name="Hornburger P."/>
            <person name="Mueller R.-W."/>
            <person name="Bruemmer F."/>
            <person name="Labrenz M."/>
            <person name="Spormann A.M."/>
            <person name="Op den Camp H."/>
            <person name="Overmann J."/>
            <person name="Amann R."/>
            <person name="Jetten M.S.M."/>
            <person name="Mascher T."/>
            <person name="Medema M.H."/>
            <person name="Devos D.P."/>
            <person name="Kaster A.-K."/>
            <person name="Ovreas L."/>
            <person name="Rohde M."/>
            <person name="Galperin M.Y."/>
            <person name="Jogler C."/>
        </authorList>
    </citation>
    <scope>NUCLEOTIDE SEQUENCE [LARGE SCALE GENOMIC DNA]</scope>
    <source>
        <strain evidence="3 4">ElP</strain>
    </source>
</reference>
<gene>
    <name evidence="3" type="ORF">ElP_26050</name>
</gene>
<evidence type="ECO:0000313" key="3">
    <source>
        <dbReference type="EMBL" id="QDV34711.1"/>
    </source>
</evidence>
<feature type="signal peptide" evidence="2">
    <location>
        <begin position="1"/>
        <end position="30"/>
    </location>
</feature>
<protein>
    <submittedName>
        <fullName evidence="3">Uncharacterized protein</fullName>
    </submittedName>
</protein>
<accession>A0A518H1K6</accession>
<feature type="compositionally biased region" description="Basic and acidic residues" evidence="1">
    <location>
        <begin position="218"/>
        <end position="230"/>
    </location>
</feature>
<dbReference type="KEGG" id="tpla:ElP_26050"/>
<name>A0A518H1K6_9BACT</name>
<feature type="region of interest" description="Disordered" evidence="1">
    <location>
        <begin position="162"/>
        <end position="230"/>
    </location>
</feature>
<feature type="compositionally biased region" description="Pro residues" evidence="1">
    <location>
        <begin position="183"/>
        <end position="197"/>
    </location>
</feature>
<proteinExistence type="predicted"/>
<organism evidence="3 4">
    <name type="scientific">Tautonia plasticadhaerens</name>
    <dbReference type="NCBI Taxonomy" id="2527974"/>
    <lineage>
        <taxon>Bacteria</taxon>
        <taxon>Pseudomonadati</taxon>
        <taxon>Planctomycetota</taxon>
        <taxon>Planctomycetia</taxon>
        <taxon>Isosphaerales</taxon>
        <taxon>Isosphaeraceae</taxon>
        <taxon>Tautonia</taxon>
    </lineage>
</organism>
<dbReference type="AlphaFoldDB" id="A0A518H1K6"/>
<sequence precursor="true">MKPIASGRARGGVGALALGLMISAPGPASGFGTDGPPAHHGPNMGVGTLGYGPPGPRPGYQGFGLKFHKGHGYGGKDALGVGALGGYPDYGGPGYPHHAPPLRRLGRFLPFRYRGGEGMPSAFRAVGPLSRNRDVVTQQAGGGPSGDFGRFTGALPYPEAAFSPFASTPTDSASEAAPRAVPEVPPPAPIDPGPFSPPGLDLEGPRPGAMPPLGIGDDEFRRDLGLPDSR</sequence>
<dbReference type="RefSeq" id="WP_145269784.1">
    <property type="nucleotide sequence ID" value="NZ_CP036426.1"/>
</dbReference>
<evidence type="ECO:0000313" key="4">
    <source>
        <dbReference type="Proteomes" id="UP000317835"/>
    </source>
</evidence>
<keyword evidence="4" id="KW-1185">Reference proteome</keyword>
<dbReference type="Proteomes" id="UP000317835">
    <property type="component" value="Chromosome"/>
</dbReference>
<keyword evidence="2" id="KW-0732">Signal</keyword>
<evidence type="ECO:0000256" key="2">
    <source>
        <dbReference type="SAM" id="SignalP"/>
    </source>
</evidence>
<dbReference type="EMBL" id="CP036426">
    <property type="protein sequence ID" value="QDV34711.1"/>
    <property type="molecule type" value="Genomic_DNA"/>
</dbReference>
<evidence type="ECO:0000256" key="1">
    <source>
        <dbReference type="SAM" id="MobiDB-lite"/>
    </source>
</evidence>
<feature type="compositionally biased region" description="Low complexity" evidence="1">
    <location>
        <begin position="173"/>
        <end position="182"/>
    </location>
</feature>
<feature type="chain" id="PRO_5021945973" evidence="2">
    <location>
        <begin position="31"/>
        <end position="230"/>
    </location>
</feature>